<evidence type="ECO:0000256" key="1">
    <source>
        <dbReference type="SAM" id="MobiDB-lite"/>
    </source>
</evidence>
<accession>A0ABS8UA66</accession>
<evidence type="ECO:0000313" key="3">
    <source>
        <dbReference type="Proteomes" id="UP001430360"/>
    </source>
</evidence>
<organism evidence="2 3">
    <name type="scientific">Luteimonas fraxinea</name>
    <dbReference type="NCBI Taxonomy" id="2901869"/>
    <lineage>
        <taxon>Bacteria</taxon>
        <taxon>Pseudomonadati</taxon>
        <taxon>Pseudomonadota</taxon>
        <taxon>Gammaproteobacteria</taxon>
        <taxon>Lysobacterales</taxon>
        <taxon>Lysobacteraceae</taxon>
        <taxon>Luteimonas</taxon>
    </lineage>
</organism>
<dbReference type="EMBL" id="JAJQKU010000001">
    <property type="protein sequence ID" value="MCD9095641.1"/>
    <property type="molecule type" value="Genomic_DNA"/>
</dbReference>
<dbReference type="Proteomes" id="UP001430360">
    <property type="component" value="Unassembled WGS sequence"/>
</dbReference>
<name>A0ABS8UA66_9GAMM</name>
<sequence length="116" mass="12644">MRMIPGMHSRHATKAALRRSQEPRVIPPAGLAEMPSLGHSIFNDRGWRNPLRGDYFDRSLWEAYQVGPESARVLAGVQLAADGMFEVSSGDAFAKVADPQAAFELAAGWAIVKLVP</sequence>
<comment type="caution">
    <text evidence="2">The sequence shown here is derived from an EMBL/GenBank/DDBJ whole genome shotgun (WGS) entry which is preliminary data.</text>
</comment>
<protein>
    <submittedName>
        <fullName evidence="2">Uncharacterized protein</fullName>
    </submittedName>
</protein>
<feature type="compositionally biased region" description="Basic residues" evidence="1">
    <location>
        <begin position="8"/>
        <end position="17"/>
    </location>
</feature>
<reference evidence="2" key="2">
    <citation type="journal article" date="2022" name="Syst. Appl. Microbiol.">
        <title>Physiological and genomic characterisation of Luteimonas fraxinea sp. nov., a bacterial species associated with trees tolerant to ash dieback.</title>
        <authorList>
            <person name="Ulrich K."/>
            <person name="Becker R."/>
            <person name="Behrendt U."/>
            <person name="Kube M."/>
            <person name="Schneck V."/>
            <person name="Ulrich A."/>
        </authorList>
    </citation>
    <scope>NUCLEOTIDE SEQUENCE</scope>
    <source>
        <strain evidence="2">A1P009</strain>
    </source>
</reference>
<evidence type="ECO:0000313" key="2">
    <source>
        <dbReference type="EMBL" id="MCD9095641.1"/>
    </source>
</evidence>
<proteinExistence type="predicted"/>
<reference evidence="2" key="1">
    <citation type="submission" date="2021-12" db="EMBL/GenBank/DDBJ databases">
        <authorList>
            <person name="Ulrich A."/>
        </authorList>
    </citation>
    <scope>NUCLEOTIDE SEQUENCE</scope>
    <source>
        <strain evidence="2">A1P009</strain>
    </source>
</reference>
<feature type="region of interest" description="Disordered" evidence="1">
    <location>
        <begin position="1"/>
        <end position="23"/>
    </location>
</feature>
<gene>
    <name evidence="2" type="ORF">LTT95_01620</name>
</gene>
<keyword evidence="3" id="KW-1185">Reference proteome</keyword>
<dbReference type="RefSeq" id="WP_232134168.1">
    <property type="nucleotide sequence ID" value="NZ_CP089507.1"/>
</dbReference>